<accession>A0A3M0I6B2</accession>
<evidence type="ECO:0000313" key="11">
    <source>
        <dbReference type="Proteomes" id="UP000270471"/>
    </source>
</evidence>
<sequence length="331" mass="36453">MTEIGSASAQPEGRTHDHPAGRADSRATVVSSRGRRAPRRSRADGRSAAGFLSPLVIGFGVFTVFPVVYSLVMSFYDWPVFGQRAFVGLRNYSDLFDSDSFRQVVRNTLLIVLVYVPLNIVCSLTLSIWISGRIRGRNWYRVLFFIPAVTPVVANALVWQLMFQPDGLAQQLWETVLPGQAPNFLGEGNWAMAVVVLMTLWQGVGYNTLIFSAALDAMPADVLEAATLDGATGWRRLRTMVVPLISPSIFFALVMTLIGAFQIFSEPFILTGGGPGNATETLVTYLFHTGFKEYDMGLASAVAWIVFAGILVVTAVQFTLQKRWVHYDGDK</sequence>
<feature type="transmembrane region" description="Helical" evidence="7">
    <location>
        <begin position="142"/>
        <end position="163"/>
    </location>
</feature>
<organism evidence="10 11">
    <name type="scientific">Streptomyces shenzhenensis</name>
    <dbReference type="NCBI Taxonomy" id="943815"/>
    <lineage>
        <taxon>Bacteria</taxon>
        <taxon>Bacillati</taxon>
        <taxon>Actinomycetota</taxon>
        <taxon>Actinomycetes</taxon>
        <taxon>Kitasatosporales</taxon>
        <taxon>Streptomycetaceae</taxon>
        <taxon>Streptomyces</taxon>
    </lineage>
</organism>
<feature type="transmembrane region" description="Helical" evidence="7">
    <location>
        <begin position="296"/>
        <end position="316"/>
    </location>
</feature>
<evidence type="ECO:0000256" key="5">
    <source>
        <dbReference type="ARBA" id="ARBA00022989"/>
    </source>
</evidence>
<dbReference type="Gene3D" id="1.10.3720.10">
    <property type="entry name" value="MetI-like"/>
    <property type="match status" value="1"/>
</dbReference>
<dbReference type="EMBL" id="PENI01000014">
    <property type="protein sequence ID" value="RMB83858.1"/>
    <property type="molecule type" value="Genomic_DNA"/>
</dbReference>
<feature type="transmembrane region" description="Helical" evidence="7">
    <location>
        <begin position="49"/>
        <end position="72"/>
    </location>
</feature>
<evidence type="ECO:0000259" key="9">
    <source>
        <dbReference type="PROSITE" id="PS50928"/>
    </source>
</evidence>
<proteinExistence type="inferred from homology"/>
<evidence type="ECO:0000256" key="3">
    <source>
        <dbReference type="ARBA" id="ARBA00022475"/>
    </source>
</evidence>
<evidence type="ECO:0000256" key="8">
    <source>
        <dbReference type="SAM" id="MobiDB-lite"/>
    </source>
</evidence>
<reference evidence="10 11" key="1">
    <citation type="submission" date="2017-11" db="EMBL/GenBank/DDBJ databases">
        <title>Draft genome of actinobacteria isolated from guarana (Paullinia cupana (Mart.) Ducke.</title>
        <authorList>
            <person name="Siqueira K.A."/>
            <person name="Liotti R.G."/>
            <person name="Mendes T.A.O."/>
            <person name="Soares M.A."/>
        </authorList>
    </citation>
    <scope>NUCLEOTIDE SEQUENCE [LARGE SCALE GENOMIC DNA]</scope>
    <source>
        <strain evidence="10 11">193</strain>
    </source>
</reference>
<evidence type="ECO:0000256" key="1">
    <source>
        <dbReference type="ARBA" id="ARBA00004651"/>
    </source>
</evidence>
<keyword evidence="5 7" id="KW-1133">Transmembrane helix</keyword>
<dbReference type="CDD" id="cd06261">
    <property type="entry name" value="TM_PBP2"/>
    <property type="match status" value="1"/>
</dbReference>
<feature type="transmembrane region" description="Helical" evidence="7">
    <location>
        <begin position="244"/>
        <end position="264"/>
    </location>
</feature>
<dbReference type="SUPFAM" id="SSF161098">
    <property type="entry name" value="MetI-like"/>
    <property type="match status" value="1"/>
</dbReference>
<dbReference type="GO" id="GO:0055085">
    <property type="term" value="P:transmembrane transport"/>
    <property type="evidence" value="ECO:0007669"/>
    <property type="project" value="InterPro"/>
</dbReference>
<comment type="similarity">
    <text evidence="7">Belongs to the binding-protein-dependent transport system permease family.</text>
</comment>
<feature type="compositionally biased region" description="Basic and acidic residues" evidence="8">
    <location>
        <begin position="13"/>
        <end position="25"/>
    </location>
</feature>
<dbReference type="InterPro" id="IPR035906">
    <property type="entry name" value="MetI-like_sf"/>
</dbReference>
<keyword evidence="11" id="KW-1185">Reference proteome</keyword>
<comment type="caution">
    <text evidence="10">The sequence shown here is derived from an EMBL/GenBank/DDBJ whole genome shotgun (WGS) entry which is preliminary data.</text>
</comment>
<dbReference type="PANTHER" id="PTHR30193">
    <property type="entry name" value="ABC TRANSPORTER PERMEASE PROTEIN"/>
    <property type="match status" value="1"/>
</dbReference>
<feature type="region of interest" description="Disordered" evidence="8">
    <location>
        <begin position="1"/>
        <end position="42"/>
    </location>
</feature>
<keyword evidence="6 7" id="KW-0472">Membrane</keyword>
<keyword evidence="3" id="KW-1003">Cell membrane</keyword>
<evidence type="ECO:0000256" key="2">
    <source>
        <dbReference type="ARBA" id="ARBA00022448"/>
    </source>
</evidence>
<feature type="domain" description="ABC transmembrane type-1" evidence="9">
    <location>
        <begin position="105"/>
        <end position="317"/>
    </location>
</feature>
<comment type="subcellular location">
    <subcellularLocation>
        <location evidence="1 7">Cell membrane</location>
        <topology evidence="1 7">Multi-pass membrane protein</topology>
    </subcellularLocation>
</comment>
<dbReference type="Proteomes" id="UP000270471">
    <property type="component" value="Unassembled WGS sequence"/>
</dbReference>
<keyword evidence="2 7" id="KW-0813">Transport</keyword>
<dbReference type="Pfam" id="PF00528">
    <property type="entry name" value="BPD_transp_1"/>
    <property type="match status" value="1"/>
</dbReference>
<gene>
    <name evidence="10" type="ORF">CTZ28_22445</name>
</gene>
<feature type="transmembrane region" description="Helical" evidence="7">
    <location>
        <begin position="190"/>
        <end position="209"/>
    </location>
</feature>
<keyword evidence="4 7" id="KW-0812">Transmembrane</keyword>
<dbReference type="RefSeq" id="WP_121891484.1">
    <property type="nucleotide sequence ID" value="NZ_PENI01000014.1"/>
</dbReference>
<evidence type="ECO:0000256" key="7">
    <source>
        <dbReference type="RuleBase" id="RU363032"/>
    </source>
</evidence>
<dbReference type="OrthoDB" id="3810889at2"/>
<dbReference type="AlphaFoldDB" id="A0A3M0I6B2"/>
<dbReference type="InterPro" id="IPR000515">
    <property type="entry name" value="MetI-like"/>
</dbReference>
<protein>
    <submittedName>
        <fullName evidence="10">ABC transporter substrate-binding protein</fullName>
    </submittedName>
</protein>
<evidence type="ECO:0000256" key="6">
    <source>
        <dbReference type="ARBA" id="ARBA00023136"/>
    </source>
</evidence>
<name>A0A3M0I6B2_9ACTN</name>
<dbReference type="InterPro" id="IPR051393">
    <property type="entry name" value="ABC_transporter_permease"/>
</dbReference>
<evidence type="ECO:0000313" key="10">
    <source>
        <dbReference type="EMBL" id="RMB83858.1"/>
    </source>
</evidence>
<feature type="transmembrane region" description="Helical" evidence="7">
    <location>
        <begin position="109"/>
        <end position="130"/>
    </location>
</feature>
<evidence type="ECO:0000256" key="4">
    <source>
        <dbReference type="ARBA" id="ARBA00022692"/>
    </source>
</evidence>
<dbReference type="PANTHER" id="PTHR30193:SF37">
    <property type="entry name" value="INNER MEMBRANE ABC TRANSPORTER PERMEASE PROTEIN YCJO"/>
    <property type="match status" value="1"/>
</dbReference>
<dbReference type="PROSITE" id="PS50928">
    <property type="entry name" value="ABC_TM1"/>
    <property type="match status" value="1"/>
</dbReference>
<dbReference type="GO" id="GO:0005886">
    <property type="term" value="C:plasma membrane"/>
    <property type="evidence" value="ECO:0007669"/>
    <property type="project" value="UniProtKB-SubCell"/>
</dbReference>